<dbReference type="EMBL" id="ML978961">
    <property type="protein sequence ID" value="KAF1931065.1"/>
    <property type="molecule type" value="Genomic_DNA"/>
</dbReference>
<feature type="transmembrane region" description="Helical" evidence="1">
    <location>
        <begin position="218"/>
        <end position="238"/>
    </location>
</feature>
<feature type="transmembrane region" description="Helical" evidence="1">
    <location>
        <begin position="513"/>
        <end position="537"/>
    </location>
</feature>
<evidence type="ECO:0000256" key="1">
    <source>
        <dbReference type="SAM" id="Phobius"/>
    </source>
</evidence>
<reference evidence="2" key="1">
    <citation type="journal article" date="2020" name="Stud. Mycol.">
        <title>101 Dothideomycetes genomes: a test case for predicting lifestyles and emergence of pathogens.</title>
        <authorList>
            <person name="Haridas S."/>
            <person name="Albert R."/>
            <person name="Binder M."/>
            <person name="Bloem J."/>
            <person name="Labutti K."/>
            <person name="Salamov A."/>
            <person name="Andreopoulos B."/>
            <person name="Baker S."/>
            <person name="Barry K."/>
            <person name="Bills G."/>
            <person name="Bluhm B."/>
            <person name="Cannon C."/>
            <person name="Castanera R."/>
            <person name="Culley D."/>
            <person name="Daum C."/>
            <person name="Ezra D."/>
            <person name="Gonzalez J."/>
            <person name="Henrissat B."/>
            <person name="Kuo A."/>
            <person name="Liang C."/>
            <person name="Lipzen A."/>
            <person name="Lutzoni F."/>
            <person name="Magnuson J."/>
            <person name="Mondo S."/>
            <person name="Nolan M."/>
            <person name="Ohm R."/>
            <person name="Pangilinan J."/>
            <person name="Park H.-J."/>
            <person name="Ramirez L."/>
            <person name="Alfaro M."/>
            <person name="Sun H."/>
            <person name="Tritt A."/>
            <person name="Yoshinaga Y."/>
            <person name="Zwiers L.-H."/>
            <person name="Turgeon B."/>
            <person name="Goodwin S."/>
            <person name="Spatafora J."/>
            <person name="Crous P."/>
            <person name="Grigoriev I."/>
        </authorList>
    </citation>
    <scope>NUCLEOTIDE SEQUENCE</scope>
    <source>
        <strain evidence="2">CBS 183.55</strain>
    </source>
</reference>
<dbReference type="RefSeq" id="XP_033451313.1">
    <property type="nucleotide sequence ID" value="XM_033589444.1"/>
</dbReference>
<dbReference type="GeneID" id="54347091"/>
<keyword evidence="1" id="KW-0472">Membrane</keyword>
<feature type="transmembrane region" description="Helical" evidence="1">
    <location>
        <begin position="26"/>
        <end position="44"/>
    </location>
</feature>
<dbReference type="AlphaFoldDB" id="A0A6A5RRT8"/>
<name>A0A6A5RRT8_9PLEO</name>
<keyword evidence="3" id="KW-1185">Reference proteome</keyword>
<dbReference type="PANTHER" id="PTHR35043:SF7">
    <property type="entry name" value="TRANSCRIPTION FACTOR DOMAIN-CONTAINING PROTEIN"/>
    <property type="match status" value="1"/>
</dbReference>
<gene>
    <name evidence="2" type="ORF">M421DRAFT_338869</name>
</gene>
<dbReference type="PANTHER" id="PTHR35043">
    <property type="entry name" value="TRANSCRIPTION FACTOR DOMAIN-CONTAINING PROTEIN"/>
    <property type="match status" value="1"/>
</dbReference>
<evidence type="ECO:0000313" key="3">
    <source>
        <dbReference type="Proteomes" id="UP000800082"/>
    </source>
</evidence>
<keyword evidence="1" id="KW-0812">Transmembrane</keyword>
<dbReference type="OrthoDB" id="9451547at2759"/>
<keyword evidence="1" id="KW-1133">Transmembrane helix</keyword>
<feature type="transmembrane region" description="Helical" evidence="1">
    <location>
        <begin position="64"/>
        <end position="82"/>
    </location>
</feature>
<dbReference type="Proteomes" id="UP000800082">
    <property type="component" value="Unassembled WGS sequence"/>
</dbReference>
<protein>
    <submittedName>
        <fullName evidence="2">Uncharacterized protein</fullName>
    </submittedName>
</protein>
<accession>A0A6A5RRT8</accession>
<sequence>MWEPFGEAPANSTGQWKEGPRERGTFGILSTCLFTLILCVYSCLHLNIPSPSRATWWHKMRHRAWWGFVGLVAPEVVAFIALRDWHAARRLDDDMARLLPTKPPPEYYAPIGSPGSRSHCWTRIHSHLALMGGFAVDLSTLLGPYDRSFLNKTRRMLKPAALRLIARYAPEILPDISQQVILDKSKASGLGKFLPCLQAFWFSLQVVGRLVTGLPISLLELNVLLHAVCCFCIYMAWWNKPLDIEEPFTLDVSDRTQQVCAWLMLEDHPLRSYPCRDYSSGEWELFYVGDSQAPAYAAPDDREMRQHGYTFSFQAQRVDNSVERIQHQLGQNKDHMTLRLYGDQVCYGFAVRPVHTGSYYDDPVRTEYKPETAWVELTSPEITRLRLVHLMNANGSGWSFSHKSYCPPGRMFIDETTLMSSPDDDFQGWDEFYATGLMLAGTIYGGLHLLAWNGPFVSTGEQWLWRYACMTIASPGPLALIYRLHPVIDVIHKQMIQPGSEVLKNCLGDCATLFIQILCGCSAYLVTMMALATYALVYIAARLYLITECLTSLAHLPPEVYVEPSWSRYLPHWGAG</sequence>
<evidence type="ECO:0000313" key="2">
    <source>
        <dbReference type="EMBL" id="KAF1931065.1"/>
    </source>
</evidence>
<organism evidence="2 3">
    <name type="scientific">Didymella exigua CBS 183.55</name>
    <dbReference type="NCBI Taxonomy" id="1150837"/>
    <lineage>
        <taxon>Eukaryota</taxon>
        <taxon>Fungi</taxon>
        <taxon>Dikarya</taxon>
        <taxon>Ascomycota</taxon>
        <taxon>Pezizomycotina</taxon>
        <taxon>Dothideomycetes</taxon>
        <taxon>Pleosporomycetidae</taxon>
        <taxon>Pleosporales</taxon>
        <taxon>Pleosporineae</taxon>
        <taxon>Didymellaceae</taxon>
        <taxon>Didymella</taxon>
    </lineage>
</organism>
<proteinExistence type="predicted"/>